<dbReference type="InterPro" id="IPR015797">
    <property type="entry name" value="NUDIX_hydrolase-like_dom_sf"/>
</dbReference>
<organism evidence="3 4">
    <name type="scientific">Rubripirellula amarantea</name>
    <dbReference type="NCBI Taxonomy" id="2527999"/>
    <lineage>
        <taxon>Bacteria</taxon>
        <taxon>Pseudomonadati</taxon>
        <taxon>Planctomycetota</taxon>
        <taxon>Planctomycetia</taxon>
        <taxon>Pirellulales</taxon>
        <taxon>Pirellulaceae</taxon>
        <taxon>Rubripirellula</taxon>
    </lineage>
</organism>
<evidence type="ECO:0000259" key="2">
    <source>
        <dbReference type="PROSITE" id="PS51462"/>
    </source>
</evidence>
<evidence type="ECO:0000256" key="1">
    <source>
        <dbReference type="ARBA" id="ARBA00022801"/>
    </source>
</evidence>
<proteinExistence type="predicted"/>
<comment type="caution">
    <text evidence="3">The sequence shown here is derived from an EMBL/GenBank/DDBJ whole genome shotgun (WGS) entry which is preliminary data.</text>
</comment>
<keyword evidence="1 3" id="KW-0378">Hydrolase</keyword>
<dbReference type="Gene3D" id="3.90.79.10">
    <property type="entry name" value="Nucleoside Triphosphate Pyrophosphohydrolase"/>
    <property type="match status" value="1"/>
</dbReference>
<evidence type="ECO:0000313" key="3">
    <source>
        <dbReference type="EMBL" id="TWT54390.1"/>
    </source>
</evidence>
<sequence>MLPREFKTLAKESVYRSARVELQHHKVELPDGNIVDDWAYVLASDAVLLVCQRNDGKFLVLRHHKYAISDCVHGPVGGAVDRDESPIDAAKRELLEETGMQAAWWRCLGESVLDPNRYVGRVHCYLVRELTRVHDQPLAPDCENPDLVWVTEQELREIAIKESSVASWKLAFLLAIESLRDTESV</sequence>
<dbReference type="EMBL" id="SJPI01000001">
    <property type="protein sequence ID" value="TWT54390.1"/>
    <property type="molecule type" value="Genomic_DNA"/>
</dbReference>
<reference evidence="3 4" key="1">
    <citation type="submission" date="2019-02" db="EMBL/GenBank/DDBJ databases">
        <title>Deep-cultivation of Planctomycetes and their phenomic and genomic characterization uncovers novel biology.</title>
        <authorList>
            <person name="Wiegand S."/>
            <person name="Jogler M."/>
            <person name="Boedeker C."/>
            <person name="Pinto D."/>
            <person name="Vollmers J."/>
            <person name="Rivas-Marin E."/>
            <person name="Kohn T."/>
            <person name="Peeters S.H."/>
            <person name="Heuer A."/>
            <person name="Rast P."/>
            <person name="Oberbeckmann S."/>
            <person name="Bunk B."/>
            <person name="Jeske O."/>
            <person name="Meyerdierks A."/>
            <person name="Storesund J.E."/>
            <person name="Kallscheuer N."/>
            <person name="Luecker S."/>
            <person name="Lage O.M."/>
            <person name="Pohl T."/>
            <person name="Merkel B.J."/>
            <person name="Hornburger P."/>
            <person name="Mueller R.-W."/>
            <person name="Bruemmer F."/>
            <person name="Labrenz M."/>
            <person name="Spormann A.M."/>
            <person name="Op Den Camp H."/>
            <person name="Overmann J."/>
            <person name="Amann R."/>
            <person name="Jetten M.S.M."/>
            <person name="Mascher T."/>
            <person name="Medema M.H."/>
            <person name="Devos D.P."/>
            <person name="Kaster A.-K."/>
            <person name="Ovreas L."/>
            <person name="Rohde M."/>
            <person name="Galperin M.Y."/>
            <person name="Jogler C."/>
        </authorList>
    </citation>
    <scope>NUCLEOTIDE SEQUENCE [LARGE SCALE GENOMIC DNA]</scope>
    <source>
        <strain evidence="3 4">Pla22</strain>
    </source>
</reference>
<dbReference type="InterPro" id="IPR020084">
    <property type="entry name" value="NUDIX_hydrolase_CS"/>
</dbReference>
<feature type="domain" description="Nudix hydrolase" evidence="2">
    <location>
        <begin position="39"/>
        <end position="178"/>
    </location>
</feature>
<dbReference type="EC" id="3.6.1.13" evidence="3"/>
<dbReference type="PROSITE" id="PS51462">
    <property type="entry name" value="NUDIX"/>
    <property type="match status" value="1"/>
</dbReference>
<evidence type="ECO:0000313" key="4">
    <source>
        <dbReference type="Proteomes" id="UP000316598"/>
    </source>
</evidence>
<protein>
    <submittedName>
        <fullName evidence="3">ADP-ribose pyrophosphatase</fullName>
        <ecNumber evidence="3">3.6.1.13</ecNumber>
    </submittedName>
</protein>
<dbReference type="AlphaFoldDB" id="A0A5C5WV03"/>
<dbReference type="PROSITE" id="PS00893">
    <property type="entry name" value="NUDIX_BOX"/>
    <property type="match status" value="1"/>
</dbReference>
<dbReference type="InterPro" id="IPR000086">
    <property type="entry name" value="NUDIX_hydrolase_dom"/>
</dbReference>
<dbReference type="Pfam" id="PF00293">
    <property type="entry name" value="NUDIX"/>
    <property type="match status" value="1"/>
</dbReference>
<dbReference type="CDD" id="cd03424">
    <property type="entry name" value="NUDIX_ADPRase_Nudt5_UGPPase_Nudt14"/>
    <property type="match status" value="1"/>
</dbReference>
<dbReference type="SUPFAM" id="SSF55811">
    <property type="entry name" value="Nudix"/>
    <property type="match status" value="1"/>
</dbReference>
<accession>A0A5C5WV03</accession>
<dbReference type="Proteomes" id="UP000316598">
    <property type="component" value="Unassembled WGS sequence"/>
</dbReference>
<name>A0A5C5WV03_9BACT</name>
<dbReference type="GO" id="GO:0047631">
    <property type="term" value="F:ADP-ribose diphosphatase activity"/>
    <property type="evidence" value="ECO:0007669"/>
    <property type="project" value="UniProtKB-EC"/>
</dbReference>
<gene>
    <name evidence="3" type="primary">nudF_2</name>
    <name evidence="3" type="ORF">Pla22_20370</name>
</gene>
<keyword evidence="4" id="KW-1185">Reference proteome</keyword>